<dbReference type="InterPro" id="IPR051906">
    <property type="entry name" value="TolC-like"/>
</dbReference>
<evidence type="ECO:0000256" key="4">
    <source>
        <dbReference type="ARBA" id="ARBA00022452"/>
    </source>
</evidence>
<keyword evidence="6" id="KW-0472">Membrane</keyword>
<keyword evidence="10" id="KW-1185">Reference proteome</keyword>
<evidence type="ECO:0000313" key="9">
    <source>
        <dbReference type="EMBL" id="GAA0874175.1"/>
    </source>
</evidence>
<keyword evidence="7" id="KW-0998">Cell outer membrane</keyword>
<dbReference type="Gene3D" id="1.20.1600.10">
    <property type="entry name" value="Outer membrane efflux proteins (OEP)"/>
    <property type="match status" value="1"/>
</dbReference>
<evidence type="ECO:0000313" key="10">
    <source>
        <dbReference type="Proteomes" id="UP001501126"/>
    </source>
</evidence>
<accession>A0ABN1MLP9</accession>
<proteinExistence type="inferred from homology"/>
<comment type="subcellular location">
    <subcellularLocation>
        <location evidence="1">Cell outer membrane</location>
    </subcellularLocation>
</comment>
<protein>
    <submittedName>
        <fullName evidence="9">TolC family protein</fullName>
    </submittedName>
</protein>
<evidence type="ECO:0000256" key="7">
    <source>
        <dbReference type="ARBA" id="ARBA00023237"/>
    </source>
</evidence>
<dbReference type="SUPFAM" id="SSF56954">
    <property type="entry name" value="Outer membrane efflux proteins (OEP)"/>
    <property type="match status" value="1"/>
</dbReference>
<evidence type="ECO:0000256" key="5">
    <source>
        <dbReference type="ARBA" id="ARBA00022692"/>
    </source>
</evidence>
<comment type="similarity">
    <text evidence="2">Belongs to the outer membrane factor (OMF) (TC 1.B.17) family.</text>
</comment>
<keyword evidence="4" id="KW-1134">Transmembrane beta strand</keyword>
<comment type="caution">
    <text evidence="9">The sequence shown here is derived from an EMBL/GenBank/DDBJ whole genome shotgun (WGS) entry which is preliminary data.</text>
</comment>
<dbReference type="RefSeq" id="WP_343784959.1">
    <property type="nucleotide sequence ID" value="NZ_BAAAFH010000003.1"/>
</dbReference>
<reference evidence="9 10" key="1">
    <citation type="journal article" date="2019" name="Int. J. Syst. Evol. Microbiol.">
        <title>The Global Catalogue of Microorganisms (GCM) 10K type strain sequencing project: providing services to taxonomists for standard genome sequencing and annotation.</title>
        <authorList>
            <consortium name="The Broad Institute Genomics Platform"/>
            <consortium name="The Broad Institute Genome Sequencing Center for Infectious Disease"/>
            <person name="Wu L."/>
            <person name="Ma J."/>
        </authorList>
    </citation>
    <scope>NUCLEOTIDE SEQUENCE [LARGE SCALE GENOMIC DNA]</scope>
    <source>
        <strain evidence="9 10">JCM 16083</strain>
    </source>
</reference>
<keyword evidence="5" id="KW-0812">Transmembrane</keyword>
<evidence type="ECO:0000256" key="2">
    <source>
        <dbReference type="ARBA" id="ARBA00007613"/>
    </source>
</evidence>
<evidence type="ECO:0000256" key="8">
    <source>
        <dbReference type="SAM" id="SignalP"/>
    </source>
</evidence>
<name>A0ABN1MLP9_9FLAO</name>
<evidence type="ECO:0000256" key="1">
    <source>
        <dbReference type="ARBA" id="ARBA00004442"/>
    </source>
</evidence>
<sequence>MRQLLTILLLVLTFCEATGQNSYTLDTYISAVLENDFGIKLMKNEVLISENENNPGAAGYLPTIGVTAEQNWTINSARQEFLSGQVNEASNAKNQAFTAGLMLNWTFFDGFRMFATDKKLDLLEEQTKLNLAAEMEMKIYSATLSYYTYLVLSEMKKVYEQSVDLSHARRELLELRVEKGAASEMELIQARLDVTADSAVLLDNMRATEQLRAEMNKLLGRSPEIELQLEGELPETIKQLTWEQLTEAVLTQNTTLLLAKSGIAVREKERKEALSRYYPQLAFYGAYNFGTSQNEVGFLLSNRSYGPQFGLTLRWDILDGLTRMKDTKNARIRIESAGIVAEQQELAVKTELHIAFQDYEWAVRMMEFEQRNAMEAEEMADIMEKSLQSGALTPLELREIQFGITLARSRLLNAQLNYLTSTLNISLASGDFKNLLTD</sequence>
<feature type="signal peptide" evidence="8">
    <location>
        <begin position="1"/>
        <end position="19"/>
    </location>
</feature>
<keyword evidence="3" id="KW-0813">Transport</keyword>
<dbReference type="PANTHER" id="PTHR30026">
    <property type="entry name" value="OUTER MEMBRANE PROTEIN TOLC"/>
    <property type="match status" value="1"/>
</dbReference>
<dbReference type="EMBL" id="BAAAFH010000003">
    <property type="protein sequence ID" value="GAA0874175.1"/>
    <property type="molecule type" value="Genomic_DNA"/>
</dbReference>
<organism evidence="9 10">
    <name type="scientific">Wandonia haliotis</name>
    <dbReference type="NCBI Taxonomy" id="574963"/>
    <lineage>
        <taxon>Bacteria</taxon>
        <taxon>Pseudomonadati</taxon>
        <taxon>Bacteroidota</taxon>
        <taxon>Flavobacteriia</taxon>
        <taxon>Flavobacteriales</taxon>
        <taxon>Crocinitomicaceae</taxon>
        <taxon>Wandonia</taxon>
    </lineage>
</organism>
<keyword evidence="8" id="KW-0732">Signal</keyword>
<evidence type="ECO:0000256" key="6">
    <source>
        <dbReference type="ARBA" id="ARBA00023136"/>
    </source>
</evidence>
<dbReference type="Proteomes" id="UP001501126">
    <property type="component" value="Unassembled WGS sequence"/>
</dbReference>
<dbReference type="Pfam" id="PF02321">
    <property type="entry name" value="OEP"/>
    <property type="match status" value="1"/>
</dbReference>
<gene>
    <name evidence="9" type="ORF">GCM10009118_05830</name>
</gene>
<evidence type="ECO:0000256" key="3">
    <source>
        <dbReference type="ARBA" id="ARBA00022448"/>
    </source>
</evidence>
<dbReference type="InterPro" id="IPR003423">
    <property type="entry name" value="OMP_efflux"/>
</dbReference>
<feature type="chain" id="PRO_5045982413" evidence="8">
    <location>
        <begin position="20"/>
        <end position="438"/>
    </location>
</feature>
<dbReference type="PANTHER" id="PTHR30026:SF20">
    <property type="entry name" value="OUTER MEMBRANE PROTEIN TOLC"/>
    <property type="match status" value="1"/>
</dbReference>